<dbReference type="AlphaFoldDB" id="A0A433TCD3"/>
<dbReference type="EMBL" id="RQTK01000463">
    <property type="protein sequence ID" value="RUS79229.1"/>
    <property type="molecule type" value="Genomic_DNA"/>
</dbReference>
<evidence type="ECO:0000256" key="7">
    <source>
        <dbReference type="ARBA" id="ARBA00022553"/>
    </source>
</evidence>
<dbReference type="CDD" id="cd20263">
    <property type="entry name" value="Complex1_LYR_NDUFB9_LYRM3"/>
    <property type="match status" value="1"/>
</dbReference>
<evidence type="ECO:0000256" key="4">
    <source>
        <dbReference type="ARBA" id="ARBA00011790"/>
    </source>
</evidence>
<dbReference type="GO" id="GO:0005743">
    <property type="term" value="C:mitochondrial inner membrane"/>
    <property type="evidence" value="ECO:0007669"/>
    <property type="project" value="UniProtKB-SubCell"/>
</dbReference>
<gene>
    <name evidence="17" type="ORF">EGW08_013014</name>
</gene>
<dbReference type="OrthoDB" id="13598at2759"/>
<evidence type="ECO:0000256" key="2">
    <source>
        <dbReference type="ARBA" id="ARBA00004443"/>
    </source>
</evidence>
<evidence type="ECO:0000256" key="9">
    <source>
        <dbReference type="ARBA" id="ARBA00022792"/>
    </source>
</evidence>
<sequence>MSYLQTSALSHARKVRSLYKQSIRTLQSHYECFDRYEFRYQAVLMRARFDENKNERDLRKAKKLLLDGQRELFLKSHPQPVKFTEAPGGVAFQRTSPPPDWLLDVWHPLEKAQYPEYFAQREIRKKEYIERWEKDFGKPDSEISH</sequence>
<keyword evidence="8" id="KW-0679">Respiratory chain</keyword>
<dbReference type="Pfam" id="PF05347">
    <property type="entry name" value="Complex1_LYR"/>
    <property type="match status" value="1"/>
</dbReference>
<evidence type="ECO:0000256" key="6">
    <source>
        <dbReference type="ARBA" id="ARBA00022448"/>
    </source>
</evidence>
<dbReference type="GO" id="GO:0006120">
    <property type="term" value="P:mitochondrial electron transport, NADH to ubiquinone"/>
    <property type="evidence" value="ECO:0007669"/>
    <property type="project" value="InterPro"/>
</dbReference>
<comment type="function">
    <text evidence="1">Accessory subunit of the mitochondrial membrane respiratory chain NADH dehydrogenase (Complex I), that is believed to be not involved in catalysis. Complex I functions in the transfer of electrons from NADH to the respiratory chain. The immediate electron acceptor for the enzyme is believed to be ubiquinone.</text>
</comment>
<evidence type="ECO:0000256" key="3">
    <source>
        <dbReference type="ARBA" id="ARBA00009508"/>
    </source>
</evidence>
<evidence type="ECO:0000313" key="18">
    <source>
        <dbReference type="Proteomes" id="UP000271974"/>
    </source>
</evidence>
<evidence type="ECO:0000256" key="8">
    <source>
        <dbReference type="ARBA" id="ARBA00022660"/>
    </source>
</evidence>
<dbReference type="InterPro" id="IPR045292">
    <property type="entry name" value="Complex1_LYR_NDUFB9_LYRM3"/>
</dbReference>
<keyword evidence="10" id="KW-0249">Electron transport</keyword>
<evidence type="ECO:0000256" key="5">
    <source>
        <dbReference type="ARBA" id="ARBA00018684"/>
    </source>
</evidence>
<evidence type="ECO:0000256" key="1">
    <source>
        <dbReference type="ARBA" id="ARBA00002920"/>
    </source>
</evidence>
<keyword evidence="6" id="KW-0813">Transport</keyword>
<comment type="similarity">
    <text evidence="3">Belongs to the complex I LYR family.</text>
</comment>
<feature type="domain" description="Complex 1 LYR protein" evidence="16">
    <location>
        <begin position="13"/>
        <end position="72"/>
    </location>
</feature>
<dbReference type="InterPro" id="IPR033034">
    <property type="entry name" value="NDUFB9"/>
</dbReference>
<evidence type="ECO:0000256" key="13">
    <source>
        <dbReference type="ARBA" id="ARBA00023136"/>
    </source>
</evidence>
<dbReference type="Proteomes" id="UP000271974">
    <property type="component" value="Unassembled WGS sequence"/>
</dbReference>
<evidence type="ECO:0000259" key="16">
    <source>
        <dbReference type="Pfam" id="PF05347"/>
    </source>
</evidence>
<evidence type="ECO:0000256" key="14">
    <source>
        <dbReference type="ARBA" id="ARBA00030192"/>
    </source>
</evidence>
<reference evidence="17 18" key="1">
    <citation type="submission" date="2019-01" db="EMBL/GenBank/DDBJ databases">
        <title>A draft genome assembly of the solar-powered sea slug Elysia chlorotica.</title>
        <authorList>
            <person name="Cai H."/>
            <person name="Li Q."/>
            <person name="Fang X."/>
            <person name="Li J."/>
            <person name="Curtis N.E."/>
            <person name="Altenburger A."/>
            <person name="Shibata T."/>
            <person name="Feng M."/>
            <person name="Maeda T."/>
            <person name="Schwartz J.A."/>
            <person name="Shigenobu S."/>
            <person name="Lundholm N."/>
            <person name="Nishiyama T."/>
            <person name="Yang H."/>
            <person name="Hasebe M."/>
            <person name="Li S."/>
            <person name="Pierce S.K."/>
            <person name="Wang J."/>
        </authorList>
    </citation>
    <scope>NUCLEOTIDE SEQUENCE [LARGE SCALE GENOMIC DNA]</scope>
    <source>
        <strain evidence="17">EC2010</strain>
        <tissue evidence="17">Whole organism of an adult</tissue>
    </source>
</reference>
<keyword evidence="11" id="KW-0007">Acetylation</keyword>
<proteinExistence type="inferred from homology"/>
<protein>
    <recommendedName>
        <fullName evidence="5">NADH dehydrogenase [ubiquinone] 1 beta subcomplex subunit 9</fullName>
    </recommendedName>
    <alternativeName>
        <fullName evidence="14">Complex I-B22</fullName>
    </alternativeName>
    <alternativeName>
        <fullName evidence="15">NADH-ubiquinone oxidoreductase B22 subunit</fullName>
    </alternativeName>
</protein>
<dbReference type="PANTHER" id="PTHR12868:SF0">
    <property type="entry name" value="NADH DEHYDROGENASE [UBIQUINONE] 1 BETA SUBCOMPLEX SUBUNIT 9"/>
    <property type="match status" value="1"/>
</dbReference>
<name>A0A433TCD3_ELYCH</name>
<evidence type="ECO:0000256" key="10">
    <source>
        <dbReference type="ARBA" id="ARBA00022982"/>
    </source>
</evidence>
<organism evidence="17 18">
    <name type="scientific">Elysia chlorotica</name>
    <name type="common">Eastern emerald elysia</name>
    <name type="synonym">Sea slug</name>
    <dbReference type="NCBI Taxonomy" id="188477"/>
    <lineage>
        <taxon>Eukaryota</taxon>
        <taxon>Metazoa</taxon>
        <taxon>Spiralia</taxon>
        <taxon>Lophotrochozoa</taxon>
        <taxon>Mollusca</taxon>
        <taxon>Gastropoda</taxon>
        <taxon>Heterobranchia</taxon>
        <taxon>Euthyneura</taxon>
        <taxon>Panpulmonata</taxon>
        <taxon>Sacoglossa</taxon>
        <taxon>Placobranchoidea</taxon>
        <taxon>Plakobranchidae</taxon>
        <taxon>Elysia</taxon>
    </lineage>
</organism>
<evidence type="ECO:0000256" key="12">
    <source>
        <dbReference type="ARBA" id="ARBA00023128"/>
    </source>
</evidence>
<keyword evidence="9" id="KW-0999">Mitochondrion inner membrane</keyword>
<keyword evidence="18" id="KW-1185">Reference proteome</keyword>
<dbReference type="STRING" id="188477.A0A433TCD3"/>
<comment type="subcellular location">
    <subcellularLocation>
        <location evidence="2">Mitochondrion inner membrane</location>
        <topology evidence="2">Peripheral membrane protein</topology>
        <orientation evidence="2">Matrix side</orientation>
    </subcellularLocation>
</comment>
<keyword evidence="13" id="KW-0472">Membrane</keyword>
<keyword evidence="12" id="KW-0496">Mitochondrion</keyword>
<evidence type="ECO:0000256" key="11">
    <source>
        <dbReference type="ARBA" id="ARBA00022990"/>
    </source>
</evidence>
<dbReference type="InterPro" id="IPR008011">
    <property type="entry name" value="Complex1_LYR_dom"/>
</dbReference>
<comment type="caution">
    <text evidence="17">The sequence shown here is derived from an EMBL/GenBank/DDBJ whole genome shotgun (WGS) entry which is preliminary data.</text>
</comment>
<dbReference type="PANTHER" id="PTHR12868">
    <property type="entry name" value="NADH-UBIQUINONE OXIDOREDUCTASE B22 SUBUNIT"/>
    <property type="match status" value="1"/>
</dbReference>
<comment type="subunit">
    <text evidence="4">Mammalian complex I is composed of 45 different subunits.</text>
</comment>
<keyword evidence="7" id="KW-0597">Phosphoprotein</keyword>
<evidence type="ECO:0000313" key="17">
    <source>
        <dbReference type="EMBL" id="RUS79229.1"/>
    </source>
</evidence>
<evidence type="ECO:0000256" key="15">
    <source>
        <dbReference type="ARBA" id="ARBA00032528"/>
    </source>
</evidence>
<accession>A0A433TCD3</accession>